<evidence type="ECO:0000313" key="2">
    <source>
        <dbReference type="EMBL" id="CAA9579203.1"/>
    </source>
</evidence>
<reference evidence="2" key="1">
    <citation type="submission" date="2020-02" db="EMBL/GenBank/DDBJ databases">
        <authorList>
            <person name="Meier V. D."/>
        </authorList>
    </citation>
    <scope>NUCLEOTIDE SEQUENCE</scope>
    <source>
        <strain evidence="2">AVDCRST_MAG18</strain>
    </source>
</reference>
<feature type="region of interest" description="Disordered" evidence="1">
    <location>
        <begin position="55"/>
        <end position="81"/>
    </location>
</feature>
<accession>A0A6J4VJJ2</accession>
<gene>
    <name evidence="2" type="ORF">AVDCRST_MAG18-2917</name>
</gene>
<sequence length="81" mass="8282">MFYYTPGVPARQGSRHALGKAGAGAACDDAVCHDSPARGIGATTVTMPAYALDSPARAGSATARRRDANSRPSRHVIPASS</sequence>
<organism evidence="2">
    <name type="scientific">uncultured Thermomicrobiales bacterium</name>
    <dbReference type="NCBI Taxonomy" id="1645740"/>
    <lineage>
        <taxon>Bacteria</taxon>
        <taxon>Pseudomonadati</taxon>
        <taxon>Thermomicrobiota</taxon>
        <taxon>Thermomicrobia</taxon>
        <taxon>Thermomicrobiales</taxon>
        <taxon>environmental samples</taxon>
    </lineage>
</organism>
<name>A0A6J4VJJ2_9BACT</name>
<dbReference type="EMBL" id="CADCWN010000219">
    <property type="protein sequence ID" value="CAA9579203.1"/>
    <property type="molecule type" value="Genomic_DNA"/>
</dbReference>
<proteinExistence type="predicted"/>
<protein>
    <submittedName>
        <fullName evidence="2">Uncharacterized protein</fullName>
    </submittedName>
</protein>
<evidence type="ECO:0000256" key="1">
    <source>
        <dbReference type="SAM" id="MobiDB-lite"/>
    </source>
</evidence>
<dbReference type="AlphaFoldDB" id="A0A6J4VJJ2"/>